<feature type="compositionally biased region" description="Low complexity" evidence="1">
    <location>
        <begin position="130"/>
        <end position="147"/>
    </location>
</feature>
<dbReference type="Proteomes" id="UP001447188">
    <property type="component" value="Unassembled WGS sequence"/>
</dbReference>
<reference evidence="2 3" key="1">
    <citation type="submission" date="2024-02" db="EMBL/GenBank/DDBJ databases">
        <title>Discinaceae phylogenomics.</title>
        <authorList>
            <person name="Dirks A.C."/>
            <person name="James T.Y."/>
        </authorList>
    </citation>
    <scope>NUCLEOTIDE SEQUENCE [LARGE SCALE GENOMIC DNA]</scope>
    <source>
        <strain evidence="2 3">ACD0624</strain>
    </source>
</reference>
<accession>A0ABR3GHA6</accession>
<proteinExistence type="predicted"/>
<evidence type="ECO:0000313" key="3">
    <source>
        <dbReference type="Proteomes" id="UP001447188"/>
    </source>
</evidence>
<sequence>MPPPDFSQFLEQTKLTATQLNRLNTAIHIHLNYPENQVGREGRKKHNEAWDIWLDGFIDPVIDAAKLGSREAFWNAGSKPTIQRLVRTMVRDAASSIRNHLGKGTLPDWMIATTSPPREKGTYTGPRELGSGSKSSSADSGTDSSGSEGSGNEKENTYNSLPPQPSGRSVRPHPLPAKKRRKTDPTTPFDKDAPTASTASSSVLNQSVTFLTRLQIPNTDVVRHEFVDTVGIVTLADFLQMLRKSNGMLARQYISSFEVEIGGRTVDVEVDDPESDWEWGLVLGILHFSGVPDGQKAYVDIKVDG</sequence>
<keyword evidence="3" id="KW-1185">Reference proteome</keyword>
<organism evidence="2 3">
    <name type="scientific">Discina gigas</name>
    <dbReference type="NCBI Taxonomy" id="1032678"/>
    <lineage>
        <taxon>Eukaryota</taxon>
        <taxon>Fungi</taxon>
        <taxon>Dikarya</taxon>
        <taxon>Ascomycota</taxon>
        <taxon>Pezizomycotina</taxon>
        <taxon>Pezizomycetes</taxon>
        <taxon>Pezizales</taxon>
        <taxon>Discinaceae</taxon>
        <taxon>Discina</taxon>
    </lineage>
</organism>
<protein>
    <submittedName>
        <fullName evidence="2">Uncharacterized protein</fullName>
    </submittedName>
</protein>
<feature type="region of interest" description="Disordered" evidence="1">
    <location>
        <begin position="100"/>
        <end position="202"/>
    </location>
</feature>
<evidence type="ECO:0000256" key="1">
    <source>
        <dbReference type="SAM" id="MobiDB-lite"/>
    </source>
</evidence>
<dbReference type="EMBL" id="JBBBZM010000081">
    <property type="protein sequence ID" value="KAL0634931.1"/>
    <property type="molecule type" value="Genomic_DNA"/>
</dbReference>
<gene>
    <name evidence="2" type="ORF">Q9L58_006125</name>
</gene>
<evidence type="ECO:0000313" key="2">
    <source>
        <dbReference type="EMBL" id="KAL0634931.1"/>
    </source>
</evidence>
<comment type="caution">
    <text evidence="2">The sequence shown here is derived from an EMBL/GenBank/DDBJ whole genome shotgun (WGS) entry which is preliminary data.</text>
</comment>
<name>A0ABR3GHA6_9PEZI</name>